<evidence type="ECO:0000313" key="2">
    <source>
        <dbReference type="Proteomes" id="UP001157440"/>
    </source>
</evidence>
<dbReference type="AlphaFoldDB" id="A0AA37TN23"/>
<accession>A0AA37TN23</accession>
<evidence type="ECO:0000313" key="1">
    <source>
        <dbReference type="EMBL" id="GLS72541.1"/>
    </source>
</evidence>
<proteinExistence type="predicted"/>
<sequence length="76" mass="8029">MPFPLGAASSDVMTRTARRGEAVGNQVIEAPGQGMVGDGAADQHADNLPVDVLQPLPFLRRFAEAFVLIQPDEVVA</sequence>
<gene>
    <name evidence="1" type="ORF">GCM10007890_45560</name>
</gene>
<organism evidence="1 2">
    <name type="scientific">Methylobacterium tardum</name>
    <dbReference type="NCBI Taxonomy" id="374432"/>
    <lineage>
        <taxon>Bacteria</taxon>
        <taxon>Pseudomonadati</taxon>
        <taxon>Pseudomonadota</taxon>
        <taxon>Alphaproteobacteria</taxon>
        <taxon>Hyphomicrobiales</taxon>
        <taxon>Methylobacteriaceae</taxon>
        <taxon>Methylobacterium</taxon>
    </lineage>
</organism>
<dbReference type="Proteomes" id="UP001157440">
    <property type="component" value="Unassembled WGS sequence"/>
</dbReference>
<dbReference type="EMBL" id="BSPL01000023">
    <property type="protein sequence ID" value="GLS72541.1"/>
    <property type="molecule type" value="Genomic_DNA"/>
</dbReference>
<comment type="caution">
    <text evidence="1">The sequence shown here is derived from an EMBL/GenBank/DDBJ whole genome shotgun (WGS) entry which is preliminary data.</text>
</comment>
<protein>
    <submittedName>
        <fullName evidence="1">Uncharacterized protein</fullName>
    </submittedName>
</protein>
<name>A0AA37TN23_9HYPH</name>
<keyword evidence="2" id="KW-1185">Reference proteome</keyword>
<reference evidence="2" key="1">
    <citation type="journal article" date="2019" name="Int. J. Syst. Evol. Microbiol.">
        <title>The Global Catalogue of Microorganisms (GCM) 10K type strain sequencing project: providing services to taxonomists for standard genome sequencing and annotation.</title>
        <authorList>
            <consortium name="The Broad Institute Genomics Platform"/>
            <consortium name="The Broad Institute Genome Sequencing Center for Infectious Disease"/>
            <person name="Wu L."/>
            <person name="Ma J."/>
        </authorList>
    </citation>
    <scope>NUCLEOTIDE SEQUENCE [LARGE SCALE GENOMIC DNA]</scope>
    <source>
        <strain evidence="2">NBRC 103632</strain>
    </source>
</reference>